<keyword evidence="4" id="KW-0732">Signal</keyword>
<evidence type="ECO:0000256" key="12">
    <source>
        <dbReference type="SAM" id="Phobius"/>
    </source>
</evidence>
<evidence type="ECO:0000313" key="14">
    <source>
        <dbReference type="Proteomes" id="UP001231189"/>
    </source>
</evidence>
<dbReference type="Proteomes" id="UP001231189">
    <property type="component" value="Unassembled WGS sequence"/>
</dbReference>
<dbReference type="GO" id="GO:0098552">
    <property type="term" value="C:side of membrane"/>
    <property type="evidence" value="ECO:0007669"/>
    <property type="project" value="UniProtKB-KW"/>
</dbReference>
<reference evidence="13" key="1">
    <citation type="submission" date="2023-07" db="EMBL/GenBank/DDBJ databases">
        <title>A chromosome-level genome assembly of Lolium multiflorum.</title>
        <authorList>
            <person name="Chen Y."/>
            <person name="Copetti D."/>
            <person name="Kolliker R."/>
            <person name="Studer B."/>
        </authorList>
    </citation>
    <scope>NUCLEOTIDE SEQUENCE</scope>
    <source>
        <strain evidence="13">02402/16</strain>
        <tissue evidence="13">Leaf</tissue>
    </source>
</reference>
<accession>A0AAD8SZM5</accession>
<dbReference type="InterPro" id="IPR039281">
    <property type="entry name" value="AGP3/12/13/14/21"/>
</dbReference>
<organism evidence="13 14">
    <name type="scientific">Lolium multiflorum</name>
    <name type="common">Italian ryegrass</name>
    <name type="synonym">Lolium perenne subsp. multiflorum</name>
    <dbReference type="NCBI Taxonomy" id="4521"/>
    <lineage>
        <taxon>Eukaryota</taxon>
        <taxon>Viridiplantae</taxon>
        <taxon>Streptophyta</taxon>
        <taxon>Embryophyta</taxon>
        <taxon>Tracheophyta</taxon>
        <taxon>Spermatophyta</taxon>
        <taxon>Magnoliopsida</taxon>
        <taxon>Liliopsida</taxon>
        <taxon>Poales</taxon>
        <taxon>Poaceae</taxon>
        <taxon>BOP clade</taxon>
        <taxon>Pooideae</taxon>
        <taxon>Poodae</taxon>
        <taxon>Poeae</taxon>
        <taxon>Poeae Chloroplast Group 2 (Poeae type)</taxon>
        <taxon>Loliodinae</taxon>
        <taxon>Loliinae</taxon>
        <taxon>Lolium</taxon>
    </lineage>
</organism>
<gene>
    <name evidence="13" type="ORF">QYE76_054833</name>
</gene>
<keyword evidence="8" id="KW-0379">Hydroxylation</keyword>
<evidence type="ECO:0000256" key="4">
    <source>
        <dbReference type="ARBA" id="ARBA00022729"/>
    </source>
</evidence>
<comment type="caution">
    <text evidence="13">The sequence shown here is derived from an EMBL/GenBank/DDBJ whole genome shotgun (WGS) entry which is preliminary data.</text>
</comment>
<evidence type="ECO:0000256" key="11">
    <source>
        <dbReference type="SAM" id="MobiDB-lite"/>
    </source>
</evidence>
<evidence type="ECO:0000256" key="6">
    <source>
        <dbReference type="ARBA" id="ARBA00023136"/>
    </source>
</evidence>
<evidence type="ECO:0000256" key="10">
    <source>
        <dbReference type="ARBA" id="ARBA00037868"/>
    </source>
</evidence>
<evidence type="ECO:0000256" key="5">
    <source>
        <dbReference type="ARBA" id="ARBA00022974"/>
    </source>
</evidence>
<evidence type="ECO:0000313" key="13">
    <source>
        <dbReference type="EMBL" id="KAK1666674.1"/>
    </source>
</evidence>
<comment type="similarity">
    <text evidence="2">Belongs to the AG-peptide AGP family.</text>
</comment>
<evidence type="ECO:0000256" key="1">
    <source>
        <dbReference type="ARBA" id="ARBA00004589"/>
    </source>
</evidence>
<protein>
    <submittedName>
        <fullName evidence="13">Uncharacterized protein</fullName>
    </submittedName>
</protein>
<evidence type="ECO:0000256" key="7">
    <source>
        <dbReference type="ARBA" id="ARBA00023180"/>
    </source>
</evidence>
<evidence type="ECO:0000256" key="3">
    <source>
        <dbReference type="ARBA" id="ARBA00022622"/>
    </source>
</evidence>
<name>A0AAD8SZM5_LOLMU</name>
<evidence type="ECO:0000256" key="8">
    <source>
        <dbReference type="ARBA" id="ARBA00023278"/>
    </source>
</evidence>
<feature type="transmembrane region" description="Helical" evidence="12">
    <location>
        <begin position="115"/>
        <end position="135"/>
    </location>
</feature>
<feature type="region of interest" description="Disordered" evidence="11">
    <location>
        <begin position="1"/>
        <end position="20"/>
    </location>
</feature>
<keyword evidence="14" id="KW-1185">Reference proteome</keyword>
<dbReference type="GO" id="GO:0012505">
    <property type="term" value="C:endomembrane system"/>
    <property type="evidence" value="ECO:0007669"/>
    <property type="project" value="UniProtKB-SubCell"/>
</dbReference>
<keyword evidence="12" id="KW-0812">Transmembrane</keyword>
<feature type="transmembrane region" description="Helical" evidence="12">
    <location>
        <begin position="82"/>
        <end position="103"/>
    </location>
</feature>
<keyword evidence="7" id="KW-0325">Glycoprotein</keyword>
<proteinExistence type="inferred from homology"/>
<sequence length="139" mass="14480">MESERGPPTQLSSTGIHHWGTPSASEHVVCRPLDHSSPGIQIHAHRFGINLAQRLAGGTRTQNVGIRFPFQYILPRIMASRIIRAFLVAAVAVSSFAAVALAADEPAPSPTSGAAALSSSLVAAVLCPAVALLVGGMRH</sequence>
<dbReference type="PANTHER" id="PTHR34114">
    <property type="entry name" value="ARABINOGALACTAN PEPTIDE 1"/>
    <property type="match status" value="1"/>
</dbReference>
<keyword evidence="9" id="KW-0449">Lipoprotein</keyword>
<dbReference type="AlphaFoldDB" id="A0AAD8SZM5"/>
<keyword evidence="12" id="KW-1133">Transmembrane helix</keyword>
<keyword evidence="3" id="KW-0336">GPI-anchor</keyword>
<dbReference type="EMBL" id="JAUUTY010000003">
    <property type="protein sequence ID" value="KAK1666674.1"/>
    <property type="molecule type" value="Genomic_DNA"/>
</dbReference>
<evidence type="ECO:0000256" key="9">
    <source>
        <dbReference type="ARBA" id="ARBA00023288"/>
    </source>
</evidence>
<evidence type="ECO:0000256" key="2">
    <source>
        <dbReference type="ARBA" id="ARBA00005835"/>
    </source>
</evidence>
<dbReference type="PANTHER" id="PTHR34114:SF3">
    <property type="entry name" value="OS01G0559750 PROTEIN"/>
    <property type="match status" value="1"/>
</dbReference>
<keyword evidence="5" id="KW-0654">Proteoglycan</keyword>
<keyword evidence="6 12" id="KW-0472">Membrane</keyword>
<comment type="subcellular location">
    <subcellularLocation>
        <location evidence="10">Endomembrane system</location>
        <topology evidence="10">Lipid-anchor</topology>
    </subcellularLocation>
    <subcellularLocation>
        <location evidence="1">Membrane</location>
        <topology evidence="1">Lipid-anchor</topology>
        <topology evidence="1">GPI-anchor</topology>
    </subcellularLocation>
</comment>